<protein>
    <submittedName>
        <fullName evidence="2">Kinesin-like protein KIN-4A</fullName>
    </submittedName>
</protein>
<feature type="non-terminal residue" evidence="2">
    <location>
        <position position="1"/>
    </location>
</feature>
<evidence type="ECO:0000313" key="3">
    <source>
        <dbReference type="Proteomes" id="UP000257109"/>
    </source>
</evidence>
<feature type="region of interest" description="Disordered" evidence="1">
    <location>
        <begin position="128"/>
        <end position="154"/>
    </location>
</feature>
<name>A0A371HMZ0_MUCPR</name>
<sequence length="154" mass="17419">MQSKGKEGVEHSTKSTLLGGFHPKFRATQSGLSLSIDIDRIAGDAITRRLPITNVEYPMSEIAGDSREAEEVEKEWKHIFLQNTFKISDIDVLKQHFGRKIMELEDEKKQGSEREIIFWLNINFGSKEEARESGPASETKAKSDEAVETLLKPK</sequence>
<dbReference type="OrthoDB" id="1736890at2759"/>
<gene>
    <name evidence="2" type="primary">KIN4A</name>
    <name evidence="2" type="ORF">CR513_12168</name>
</gene>
<proteinExistence type="predicted"/>
<dbReference type="AlphaFoldDB" id="A0A371HMZ0"/>
<reference evidence="2" key="1">
    <citation type="submission" date="2018-05" db="EMBL/GenBank/DDBJ databases">
        <title>Draft genome of Mucuna pruriens seed.</title>
        <authorList>
            <person name="Nnadi N.E."/>
            <person name="Vos R."/>
            <person name="Hasami M.H."/>
            <person name="Devisetty U.K."/>
            <person name="Aguiy J.C."/>
        </authorList>
    </citation>
    <scope>NUCLEOTIDE SEQUENCE [LARGE SCALE GENOMIC DNA]</scope>
    <source>
        <strain evidence="2">JCA_2017</strain>
    </source>
</reference>
<dbReference type="Proteomes" id="UP000257109">
    <property type="component" value="Unassembled WGS sequence"/>
</dbReference>
<dbReference type="STRING" id="157652.A0A371HMZ0"/>
<keyword evidence="3" id="KW-1185">Reference proteome</keyword>
<evidence type="ECO:0000256" key="1">
    <source>
        <dbReference type="SAM" id="MobiDB-lite"/>
    </source>
</evidence>
<accession>A0A371HMZ0</accession>
<dbReference type="EMBL" id="QJKJ01002138">
    <property type="protein sequence ID" value="RDY04150.1"/>
    <property type="molecule type" value="Genomic_DNA"/>
</dbReference>
<organism evidence="2 3">
    <name type="scientific">Mucuna pruriens</name>
    <name type="common">Velvet bean</name>
    <name type="synonym">Dolichos pruriens</name>
    <dbReference type="NCBI Taxonomy" id="157652"/>
    <lineage>
        <taxon>Eukaryota</taxon>
        <taxon>Viridiplantae</taxon>
        <taxon>Streptophyta</taxon>
        <taxon>Embryophyta</taxon>
        <taxon>Tracheophyta</taxon>
        <taxon>Spermatophyta</taxon>
        <taxon>Magnoliopsida</taxon>
        <taxon>eudicotyledons</taxon>
        <taxon>Gunneridae</taxon>
        <taxon>Pentapetalae</taxon>
        <taxon>rosids</taxon>
        <taxon>fabids</taxon>
        <taxon>Fabales</taxon>
        <taxon>Fabaceae</taxon>
        <taxon>Papilionoideae</taxon>
        <taxon>50 kb inversion clade</taxon>
        <taxon>NPAAA clade</taxon>
        <taxon>indigoferoid/millettioid clade</taxon>
        <taxon>Phaseoleae</taxon>
        <taxon>Mucuna</taxon>
    </lineage>
</organism>
<evidence type="ECO:0000313" key="2">
    <source>
        <dbReference type="EMBL" id="RDY04150.1"/>
    </source>
</evidence>
<comment type="caution">
    <text evidence="2">The sequence shown here is derived from an EMBL/GenBank/DDBJ whole genome shotgun (WGS) entry which is preliminary data.</text>
</comment>